<keyword evidence="4 8" id="KW-0479">Metal-binding</keyword>
<sequence length="436" mass="49062">MGHYVADLHRKYGPIVRIGPDELAFSDPQAWKDIYGHSAPGQEEFPKYDKLYRPFDGMPTSIISAGRKEHGLVRRQLAHGFSERSMRGQEPIIGGYVDLLIQRLRAACEGGNKPLNMRNWLNYATFDIIGDLGFGSPFGCLESSDYHPWVRVITDNIKQGAIFNSLQAVGGRPILQFLQRNGFLKSRDQHTALVKEKLAQRLELDAERPDLIEGLIRKKDELSLDLGKLRLNASVLIVAGSETTATLLSGAVFLLTAHPAILEKLAHEVRSSFSKDEEITLLSVNKLHYMLACLNETLRHYPPVGGGLPRQSPKGGAMVAGKFIPEGTVTAVWQWAINHDPNHWTKPMEFHPERFLEDPAFKSDKLDAMQPFSTGPRNCIGRNLAYAEMRLILAKIIYNFDMKLADESRGWLETQKLYVIWDKPPLDVYLTPVVHS</sequence>
<reference evidence="9 10" key="1">
    <citation type="submission" date="2024-02" db="EMBL/GenBank/DDBJ databases">
        <title>First draft genome assembly of two strains of Seiridium cardinale.</title>
        <authorList>
            <person name="Emiliani G."/>
            <person name="Scali E."/>
        </authorList>
    </citation>
    <scope>NUCLEOTIDE SEQUENCE [LARGE SCALE GENOMIC DNA]</scope>
    <source>
        <strain evidence="9 10">BM-138-000479</strain>
    </source>
</reference>
<comment type="cofactor">
    <cofactor evidence="1">
        <name>heme</name>
        <dbReference type="ChEBI" id="CHEBI:30413"/>
    </cofactor>
</comment>
<gene>
    <name evidence="9" type="ORF">SCAR479_13034</name>
</gene>
<dbReference type="InterPro" id="IPR002401">
    <property type="entry name" value="Cyt_P450_E_grp-I"/>
</dbReference>
<evidence type="ECO:0000256" key="8">
    <source>
        <dbReference type="RuleBase" id="RU000461"/>
    </source>
</evidence>
<keyword evidence="7 8" id="KW-0503">Monooxygenase</keyword>
<comment type="caution">
    <text evidence="9">The sequence shown here is derived from an EMBL/GenBank/DDBJ whole genome shotgun (WGS) entry which is preliminary data.</text>
</comment>
<dbReference type="InterPro" id="IPR050121">
    <property type="entry name" value="Cytochrome_P450_monoxygenase"/>
</dbReference>
<dbReference type="SUPFAM" id="SSF48264">
    <property type="entry name" value="Cytochrome P450"/>
    <property type="match status" value="1"/>
</dbReference>
<evidence type="ECO:0000256" key="1">
    <source>
        <dbReference type="ARBA" id="ARBA00001971"/>
    </source>
</evidence>
<keyword evidence="10" id="KW-1185">Reference proteome</keyword>
<organism evidence="9 10">
    <name type="scientific">Seiridium cardinale</name>
    <dbReference type="NCBI Taxonomy" id="138064"/>
    <lineage>
        <taxon>Eukaryota</taxon>
        <taxon>Fungi</taxon>
        <taxon>Dikarya</taxon>
        <taxon>Ascomycota</taxon>
        <taxon>Pezizomycotina</taxon>
        <taxon>Sordariomycetes</taxon>
        <taxon>Xylariomycetidae</taxon>
        <taxon>Amphisphaeriales</taxon>
        <taxon>Sporocadaceae</taxon>
        <taxon>Seiridium</taxon>
    </lineage>
</organism>
<keyword evidence="6 8" id="KW-0408">Iron</keyword>
<dbReference type="PRINTS" id="PR00463">
    <property type="entry name" value="EP450I"/>
</dbReference>
<dbReference type="InterPro" id="IPR017972">
    <property type="entry name" value="Cyt_P450_CS"/>
</dbReference>
<evidence type="ECO:0000256" key="4">
    <source>
        <dbReference type="ARBA" id="ARBA00022723"/>
    </source>
</evidence>
<dbReference type="PROSITE" id="PS00086">
    <property type="entry name" value="CYTOCHROME_P450"/>
    <property type="match status" value="1"/>
</dbReference>
<dbReference type="CDD" id="cd11058">
    <property type="entry name" value="CYP60B-like"/>
    <property type="match status" value="1"/>
</dbReference>
<evidence type="ECO:0000313" key="10">
    <source>
        <dbReference type="Proteomes" id="UP001465668"/>
    </source>
</evidence>
<keyword evidence="5 8" id="KW-0560">Oxidoreductase</keyword>
<evidence type="ECO:0000256" key="7">
    <source>
        <dbReference type="ARBA" id="ARBA00023033"/>
    </source>
</evidence>
<protein>
    <submittedName>
        <fullName evidence="9">Cytochrome P450</fullName>
    </submittedName>
</protein>
<keyword evidence="3 8" id="KW-0349">Heme</keyword>
<evidence type="ECO:0000313" key="9">
    <source>
        <dbReference type="EMBL" id="KAK9770293.1"/>
    </source>
</evidence>
<evidence type="ECO:0000256" key="2">
    <source>
        <dbReference type="ARBA" id="ARBA00010617"/>
    </source>
</evidence>
<proteinExistence type="inferred from homology"/>
<dbReference type="Gene3D" id="1.10.630.10">
    <property type="entry name" value="Cytochrome P450"/>
    <property type="match status" value="1"/>
</dbReference>
<dbReference type="PANTHER" id="PTHR24305">
    <property type="entry name" value="CYTOCHROME P450"/>
    <property type="match status" value="1"/>
</dbReference>
<dbReference type="EMBL" id="JARVKM010000096">
    <property type="protein sequence ID" value="KAK9770293.1"/>
    <property type="molecule type" value="Genomic_DNA"/>
</dbReference>
<comment type="similarity">
    <text evidence="2 8">Belongs to the cytochrome P450 family.</text>
</comment>
<dbReference type="PANTHER" id="PTHR24305:SF230">
    <property type="entry name" value="P450, PUTATIVE (EUROFUNG)-RELATED"/>
    <property type="match status" value="1"/>
</dbReference>
<dbReference type="Pfam" id="PF00067">
    <property type="entry name" value="p450"/>
    <property type="match status" value="1"/>
</dbReference>
<evidence type="ECO:0000256" key="3">
    <source>
        <dbReference type="ARBA" id="ARBA00022617"/>
    </source>
</evidence>
<name>A0ABR2X934_9PEZI</name>
<dbReference type="InterPro" id="IPR036396">
    <property type="entry name" value="Cyt_P450_sf"/>
</dbReference>
<dbReference type="Proteomes" id="UP001465668">
    <property type="component" value="Unassembled WGS sequence"/>
</dbReference>
<dbReference type="InterPro" id="IPR001128">
    <property type="entry name" value="Cyt_P450"/>
</dbReference>
<dbReference type="PRINTS" id="PR00385">
    <property type="entry name" value="P450"/>
</dbReference>
<accession>A0ABR2X934</accession>
<evidence type="ECO:0000256" key="6">
    <source>
        <dbReference type="ARBA" id="ARBA00023004"/>
    </source>
</evidence>
<evidence type="ECO:0000256" key="5">
    <source>
        <dbReference type="ARBA" id="ARBA00023002"/>
    </source>
</evidence>